<dbReference type="Proteomes" id="UP000198976">
    <property type="component" value="Chromosome I"/>
</dbReference>
<dbReference type="EMBL" id="LT629792">
    <property type="protein sequence ID" value="SDT89340.1"/>
    <property type="molecule type" value="Genomic_DNA"/>
</dbReference>
<accession>A0ABY0V677</accession>
<evidence type="ECO:0000313" key="2">
    <source>
        <dbReference type="Proteomes" id="UP000198976"/>
    </source>
</evidence>
<proteinExistence type="predicted"/>
<protein>
    <submittedName>
        <fullName evidence="1">Uncharacterized protein</fullName>
    </submittedName>
</protein>
<evidence type="ECO:0000313" key="1">
    <source>
        <dbReference type="EMBL" id="SDT89340.1"/>
    </source>
</evidence>
<name>A0ABY0V677_9ACTO</name>
<organism evidence="1 2">
    <name type="scientific">Schaalia radingae</name>
    <dbReference type="NCBI Taxonomy" id="131110"/>
    <lineage>
        <taxon>Bacteria</taxon>
        <taxon>Bacillati</taxon>
        <taxon>Actinomycetota</taxon>
        <taxon>Actinomycetes</taxon>
        <taxon>Actinomycetales</taxon>
        <taxon>Actinomycetaceae</taxon>
        <taxon>Schaalia</taxon>
    </lineage>
</organism>
<keyword evidence="2" id="KW-1185">Reference proteome</keyword>
<reference evidence="1 2" key="1">
    <citation type="submission" date="2016-10" db="EMBL/GenBank/DDBJ databases">
        <authorList>
            <person name="Varghese N."/>
            <person name="Submissions S."/>
        </authorList>
    </citation>
    <scope>NUCLEOTIDE SEQUENCE [LARGE SCALE GENOMIC DNA]</scope>
    <source>
        <strain evidence="1 2">DSM 9169</strain>
    </source>
</reference>
<gene>
    <name evidence="1" type="ORF">SAMN04489714_0637</name>
</gene>
<sequence>MARDASVQVGVGDGAFGVLCSPFLVPPLSLVEGQARDALSSASSALDRLCSQLGIAVEDFTAHEDELARSFNNEVSVWGKRGRRG</sequence>